<evidence type="ECO:0000313" key="3">
    <source>
        <dbReference type="Proteomes" id="UP001162162"/>
    </source>
</evidence>
<keyword evidence="3" id="KW-1185">Reference proteome</keyword>
<dbReference type="EMBL" id="JAPWTK010000029">
    <property type="protein sequence ID" value="KAJ8956498.1"/>
    <property type="molecule type" value="Genomic_DNA"/>
</dbReference>
<reference evidence="2" key="1">
    <citation type="journal article" date="2023" name="Insect Mol. Biol.">
        <title>Genome sequencing provides insights into the evolution of gene families encoding plant cell wall-degrading enzymes in longhorned beetles.</title>
        <authorList>
            <person name="Shin N.R."/>
            <person name="Okamura Y."/>
            <person name="Kirsch R."/>
            <person name="Pauchet Y."/>
        </authorList>
    </citation>
    <scope>NUCLEOTIDE SEQUENCE</scope>
    <source>
        <strain evidence="2">AMC_N1</strain>
    </source>
</reference>
<dbReference type="GO" id="GO:0008889">
    <property type="term" value="F:glycerophosphodiester phosphodiesterase activity"/>
    <property type="evidence" value="ECO:0007669"/>
    <property type="project" value="TreeGrafter"/>
</dbReference>
<proteinExistence type="predicted"/>
<dbReference type="PROSITE" id="PS51704">
    <property type="entry name" value="GP_PDE"/>
    <property type="match status" value="1"/>
</dbReference>
<dbReference type="PROSITE" id="PS50007">
    <property type="entry name" value="PIPLC_X_DOMAIN"/>
    <property type="match status" value="1"/>
</dbReference>
<accession>A0AAV8YZ83</accession>
<dbReference type="GO" id="GO:0006644">
    <property type="term" value="P:phospholipid metabolic process"/>
    <property type="evidence" value="ECO:0007669"/>
    <property type="project" value="TreeGrafter"/>
</dbReference>
<protein>
    <recommendedName>
        <fullName evidence="1">GP-PDE domain-containing protein</fullName>
    </recommendedName>
</protein>
<dbReference type="InterPro" id="IPR030395">
    <property type="entry name" value="GP_PDE_dom"/>
</dbReference>
<dbReference type="PANTHER" id="PTHR46320:SF1">
    <property type="entry name" value="GLYCEROPHOSPHODIESTER PHOSPHODIESTERASE 1"/>
    <property type="match status" value="1"/>
</dbReference>
<dbReference type="GO" id="GO:0005886">
    <property type="term" value="C:plasma membrane"/>
    <property type="evidence" value="ECO:0007669"/>
    <property type="project" value="TreeGrafter"/>
</dbReference>
<name>A0AAV8YZ83_9CUCU</name>
<gene>
    <name evidence="2" type="ORF">NQ318_019216</name>
</gene>
<sequence>MKTVAHRGAGLDAPENSLQAFKLCSEKGCDAIEFDVQLTSDGIPIVFHDSTLERMTDLSLAINQSKWEQLSSVDISVKHPFKDRFSNTNIPTLDQAISQMLACGQRMFIDIKDNNTKIIPIILNLYEKYPDLISRAAVTSFFSQHYIFGLQTNNTTSYTVVD</sequence>
<dbReference type="PANTHER" id="PTHR46320">
    <property type="entry name" value="GLYCEROPHOSPHODIESTER PHOSPHODIESTERASE 1"/>
    <property type="match status" value="1"/>
</dbReference>
<dbReference type="Pfam" id="PF03009">
    <property type="entry name" value="GDPD"/>
    <property type="match status" value="1"/>
</dbReference>
<dbReference type="Gene3D" id="3.20.20.190">
    <property type="entry name" value="Phosphatidylinositol (PI) phosphodiesterase"/>
    <property type="match status" value="1"/>
</dbReference>
<dbReference type="SUPFAM" id="SSF51695">
    <property type="entry name" value="PLC-like phosphodiesterases"/>
    <property type="match status" value="1"/>
</dbReference>
<organism evidence="2 3">
    <name type="scientific">Aromia moschata</name>
    <dbReference type="NCBI Taxonomy" id="1265417"/>
    <lineage>
        <taxon>Eukaryota</taxon>
        <taxon>Metazoa</taxon>
        <taxon>Ecdysozoa</taxon>
        <taxon>Arthropoda</taxon>
        <taxon>Hexapoda</taxon>
        <taxon>Insecta</taxon>
        <taxon>Pterygota</taxon>
        <taxon>Neoptera</taxon>
        <taxon>Endopterygota</taxon>
        <taxon>Coleoptera</taxon>
        <taxon>Polyphaga</taxon>
        <taxon>Cucujiformia</taxon>
        <taxon>Chrysomeloidea</taxon>
        <taxon>Cerambycidae</taxon>
        <taxon>Cerambycinae</taxon>
        <taxon>Callichromatini</taxon>
        <taxon>Aromia</taxon>
    </lineage>
</organism>
<evidence type="ECO:0000313" key="2">
    <source>
        <dbReference type="EMBL" id="KAJ8956498.1"/>
    </source>
</evidence>
<comment type="caution">
    <text evidence="2">The sequence shown here is derived from an EMBL/GenBank/DDBJ whole genome shotgun (WGS) entry which is preliminary data.</text>
</comment>
<feature type="domain" description="GP-PDE" evidence="1">
    <location>
        <begin position="1"/>
        <end position="162"/>
    </location>
</feature>
<dbReference type="InterPro" id="IPR017946">
    <property type="entry name" value="PLC-like_Pdiesterase_TIM-brl"/>
</dbReference>
<dbReference type="GO" id="GO:0006580">
    <property type="term" value="P:ethanolamine metabolic process"/>
    <property type="evidence" value="ECO:0007669"/>
    <property type="project" value="TreeGrafter"/>
</dbReference>
<dbReference type="GO" id="GO:0070291">
    <property type="term" value="P:N-acylethanolamine metabolic process"/>
    <property type="evidence" value="ECO:0007669"/>
    <property type="project" value="TreeGrafter"/>
</dbReference>
<dbReference type="AlphaFoldDB" id="A0AAV8YZ83"/>
<evidence type="ECO:0000259" key="1">
    <source>
        <dbReference type="PROSITE" id="PS51704"/>
    </source>
</evidence>
<dbReference type="Proteomes" id="UP001162162">
    <property type="component" value="Unassembled WGS sequence"/>
</dbReference>